<proteinExistence type="predicted"/>
<keyword evidence="2" id="KW-1185">Reference proteome</keyword>
<sequence length="136" mass="15591">KARPPFIESTLLYCPSFSQLFTPTPQLFPLYGLHPLIKSSTVMPKTNNNNQQNFWTTRDIFRNELRNELASSLSHTEKPRLSVDLGLHPPNKFPTGMELAPVGNVDGIRDVLKNQCLPYVTEWYTVVYETHTKSTR</sequence>
<name>A0A2A6BME2_PRIPA</name>
<accession>A0A2A6BME2</accession>
<reference evidence="1" key="2">
    <citation type="submission" date="2022-06" db="UniProtKB">
        <authorList>
            <consortium name="EnsemblMetazoa"/>
        </authorList>
    </citation>
    <scope>IDENTIFICATION</scope>
    <source>
        <strain evidence="1">PS312</strain>
    </source>
</reference>
<accession>A0A8R1YT73</accession>
<dbReference type="EnsemblMetazoa" id="PPA35846.1">
    <property type="protein sequence ID" value="PPA35846.1"/>
    <property type="gene ID" value="WBGene00274215"/>
</dbReference>
<protein>
    <submittedName>
        <fullName evidence="1">Uncharacterized protein</fullName>
    </submittedName>
</protein>
<reference evidence="2" key="1">
    <citation type="journal article" date="2008" name="Nat. Genet.">
        <title>The Pristionchus pacificus genome provides a unique perspective on nematode lifestyle and parasitism.</title>
        <authorList>
            <person name="Dieterich C."/>
            <person name="Clifton S.W."/>
            <person name="Schuster L.N."/>
            <person name="Chinwalla A."/>
            <person name="Delehaunty K."/>
            <person name="Dinkelacker I."/>
            <person name="Fulton L."/>
            <person name="Fulton R."/>
            <person name="Godfrey J."/>
            <person name="Minx P."/>
            <person name="Mitreva M."/>
            <person name="Roeseler W."/>
            <person name="Tian H."/>
            <person name="Witte H."/>
            <person name="Yang S.P."/>
            <person name="Wilson R.K."/>
            <person name="Sommer R.J."/>
        </authorList>
    </citation>
    <scope>NUCLEOTIDE SEQUENCE [LARGE SCALE GENOMIC DNA]</scope>
    <source>
        <strain evidence="2">PS312</strain>
    </source>
</reference>
<evidence type="ECO:0000313" key="1">
    <source>
        <dbReference type="EnsemblMetazoa" id="PPA35846.1"/>
    </source>
</evidence>
<dbReference type="AlphaFoldDB" id="A0A2A6BME2"/>
<dbReference type="Proteomes" id="UP000005239">
    <property type="component" value="Unassembled WGS sequence"/>
</dbReference>
<organism evidence="1 2">
    <name type="scientific">Pristionchus pacificus</name>
    <name type="common">Parasitic nematode worm</name>
    <dbReference type="NCBI Taxonomy" id="54126"/>
    <lineage>
        <taxon>Eukaryota</taxon>
        <taxon>Metazoa</taxon>
        <taxon>Ecdysozoa</taxon>
        <taxon>Nematoda</taxon>
        <taxon>Chromadorea</taxon>
        <taxon>Rhabditida</taxon>
        <taxon>Rhabditina</taxon>
        <taxon>Diplogasteromorpha</taxon>
        <taxon>Diplogasteroidea</taxon>
        <taxon>Neodiplogasteridae</taxon>
        <taxon>Pristionchus</taxon>
    </lineage>
</organism>
<gene>
    <name evidence="1" type="primary">WBGene00274215</name>
</gene>
<evidence type="ECO:0000313" key="2">
    <source>
        <dbReference type="Proteomes" id="UP000005239"/>
    </source>
</evidence>